<feature type="transmembrane region" description="Helical" evidence="7">
    <location>
        <begin position="285"/>
        <end position="307"/>
    </location>
</feature>
<keyword evidence="3" id="KW-1003">Cell membrane</keyword>
<dbReference type="PANTHER" id="PTHR30193:SF37">
    <property type="entry name" value="INNER MEMBRANE ABC TRANSPORTER PERMEASE PROTEIN YCJO"/>
    <property type="match status" value="1"/>
</dbReference>
<evidence type="ECO:0000256" key="3">
    <source>
        <dbReference type="ARBA" id="ARBA00022475"/>
    </source>
</evidence>
<dbReference type="InterPro" id="IPR051393">
    <property type="entry name" value="ABC_transporter_permease"/>
</dbReference>
<protein>
    <submittedName>
        <fullName evidence="9">Lactose transport system permease protein LacF</fullName>
    </submittedName>
</protein>
<evidence type="ECO:0000256" key="6">
    <source>
        <dbReference type="ARBA" id="ARBA00023136"/>
    </source>
</evidence>
<evidence type="ECO:0000256" key="5">
    <source>
        <dbReference type="ARBA" id="ARBA00022989"/>
    </source>
</evidence>
<dbReference type="PANTHER" id="PTHR30193">
    <property type="entry name" value="ABC TRANSPORTER PERMEASE PROTEIN"/>
    <property type="match status" value="1"/>
</dbReference>
<keyword evidence="2" id="KW-0813">Transport</keyword>
<evidence type="ECO:0000256" key="4">
    <source>
        <dbReference type="ARBA" id="ARBA00022692"/>
    </source>
</evidence>
<dbReference type="CDD" id="cd06261">
    <property type="entry name" value="TM_PBP2"/>
    <property type="match status" value="1"/>
</dbReference>
<dbReference type="InterPro" id="IPR000515">
    <property type="entry name" value="MetI-like"/>
</dbReference>
<feature type="transmembrane region" description="Helical" evidence="7">
    <location>
        <begin position="233"/>
        <end position="253"/>
    </location>
</feature>
<feature type="domain" description="ABC transmembrane type-1" evidence="8">
    <location>
        <begin position="93"/>
        <end position="306"/>
    </location>
</feature>
<dbReference type="Gene3D" id="1.10.3720.10">
    <property type="entry name" value="MetI-like"/>
    <property type="match status" value="1"/>
</dbReference>
<keyword evidence="6 7" id="KW-0472">Membrane</keyword>
<feature type="transmembrane region" description="Helical" evidence="7">
    <location>
        <begin position="171"/>
        <end position="190"/>
    </location>
</feature>
<dbReference type="InterPro" id="IPR035906">
    <property type="entry name" value="MetI-like_sf"/>
</dbReference>
<sequence length="317" mass="35801">MPKKGRFVMELKVNQETKQKISHKINKKQMKKNLTAYSFILPNFLGFAIFTLIPVIFAFILSFLNWDGANPISFAGLDNFKRLITDTTFKIALKNTVVYSIATVPLTLVASLGIAILLNKKIFGRNFFRTVFFFPYVASLVAVAVVWNMIFNPSMGVVNSFLMSLGITNPPGWTSSTTWAMPVIVFVSIWKNMGYYMVIYLAALQGIPRDLYEAASIDGANGWQQFKKITLPMLTPTTFFVSIMLTISCFKVFDLVYMMTQGGPGRSTTVLVSHIYNTAFKEFSYGYSSAISMVLFMIVLIVTIVQFRGEKKWVSYM</sequence>
<feature type="transmembrane region" description="Helical" evidence="7">
    <location>
        <begin position="130"/>
        <end position="151"/>
    </location>
</feature>
<dbReference type="AlphaFoldDB" id="A0A644WD44"/>
<dbReference type="EMBL" id="VSSQ01000819">
    <property type="protein sequence ID" value="MPM01746.1"/>
    <property type="molecule type" value="Genomic_DNA"/>
</dbReference>
<feature type="transmembrane region" description="Helical" evidence="7">
    <location>
        <begin position="97"/>
        <end position="118"/>
    </location>
</feature>
<accession>A0A644WD44</accession>
<keyword evidence="4 7" id="KW-0812">Transmembrane</keyword>
<proteinExistence type="predicted"/>
<dbReference type="GO" id="GO:0055085">
    <property type="term" value="P:transmembrane transport"/>
    <property type="evidence" value="ECO:0007669"/>
    <property type="project" value="InterPro"/>
</dbReference>
<evidence type="ECO:0000256" key="2">
    <source>
        <dbReference type="ARBA" id="ARBA00022448"/>
    </source>
</evidence>
<evidence type="ECO:0000313" key="9">
    <source>
        <dbReference type="EMBL" id="MPM01746.1"/>
    </source>
</evidence>
<reference evidence="9" key="1">
    <citation type="submission" date="2019-08" db="EMBL/GenBank/DDBJ databases">
        <authorList>
            <person name="Kucharzyk K."/>
            <person name="Murdoch R.W."/>
            <person name="Higgins S."/>
            <person name="Loffler F."/>
        </authorList>
    </citation>
    <scope>NUCLEOTIDE SEQUENCE</scope>
</reference>
<feature type="transmembrane region" description="Helical" evidence="7">
    <location>
        <begin position="34"/>
        <end position="64"/>
    </location>
</feature>
<evidence type="ECO:0000259" key="8">
    <source>
        <dbReference type="PROSITE" id="PS50928"/>
    </source>
</evidence>
<dbReference type="SUPFAM" id="SSF161098">
    <property type="entry name" value="MetI-like"/>
    <property type="match status" value="1"/>
</dbReference>
<organism evidence="9">
    <name type="scientific">bioreactor metagenome</name>
    <dbReference type="NCBI Taxonomy" id="1076179"/>
    <lineage>
        <taxon>unclassified sequences</taxon>
        <taxon>metagenomes</taxon>
        <taxon>ecological metagenomes</taxon>
    </lineage>
</organism>
<dbReference type="Pfam" id="PF00528">
    <property type="entry name" value="BPD_transp_1"/>
    <property type="match status" value="1"/>
</dbReference>
<comment type="caution">
    <text evidence="9">The sequence shown here is derived from an EMBL/GenBank/DDBJ whole genome shotgun (WGS) entry which is preliminary data.</text>
</comment>
<keyword evidence="5 7" id="KW-1133">Transmembrane helix</keyword>
<evidence type="ECO:0000256" key="1">
    <source>
        <dbReference type="ARBA" id="ARBA00004651"/>
    </source>
</evidence>
<name>A0A644WD44_9ZZZZ</name>
<dbReference type="GO" id="GO:0005886">
    <property type="term" value="C:plasma membrane"/>
    <property type="evidence" value="ECO:0007669"/>
    <property type="project" value="UniProtKB-SubCell"/>
</dbReference>
<gene>
    <name evidence="9" type="primary">lacF_12</name>
    <name evidence="9" type="ORF">SDC9_47986</name>
</gene>
<evidence type="ECO:0000256" key="7">
    <source>
        <dbReference type="SAM" id="Phobius"/>
    </source>
</evidence>
<comment type="subcellular location">
    <subcellularLocation>
        <location evidence="1">Cell membrane</location>
        <topology evidence="1">Multi-pass membrane protein</topology>
    </subcellularLocation>
</comment>
<dbReference type="PROSITE" id="PS50928">
    <property type="entry name" value="ABC_TM1"/>
    <property type="match status" value="1"/>
</dbReference>